<dbReference type="eggNOG" id="COG1653">
    <property type="taxonomic scope" value="Bacteria"/>
</dbReference>
<dbReference type="EMBL" id="FSRN01000001">
    <property type="protein sequence ID" value="SIN87769.1"/>
    <property type="molecule type" value="Genomic_DNA"/>
</dbReference>
<proteinExistence type="predicted"/>
<evidence type="ECO:0000313" key="1">
    <source>
        <dbReference type="EMBL" id="SIN87769.1"/>
    </source>
</evidence>
<accession>A0A1N6EXI4</accession>
<sequence length="445" mass="49732">MKKWVSVLSVAGLGLTLAGCGEDKPDLTITSFTDELQGPIDKFEEINDVTVELQIIPTADYRQTMQPTLESGDGAPDIFTGEIAYMQQWLNADYWTDLSAEPYNVTEWEDEYVDYVYDLGKDEDGNVRAMSWQTTPGGIYYRRSIAKEVLGTDDPKEVGAMMSNMDDLFEVGAKMKEAGYALFPDEGSISKFTSFATGGSDPQPWVNEDNELVVTDERLSYFDYAKTLRDEQYTALAPAWSPSWYESFNGPINYNMGWEELEGEAATAAEAEANSQIEVFSVALPTWALDAVFKQSSNANAGDWAVTNGPSSYFEGGTWLGVYEGSENKDLAFKFVEMMVHDEEFLTERALETGDVLSYKPVTEAIKDDMSDDFLGGQNHYEFFLEEAEKIDANVVTPYDQQLNELFGTQVGAYVEGEISKEEGVQEFYNQVNNAFPDIVTPDEK</sequence>
<dbReference type="PANTHER" id="PTHR43649">
    <property type="entry name" value="ARABINOSE-BINDING PROTEIN-RELATED"/>
    <property type="match status" value="1"/>
</dbReference>
<dbReference type="Pfam" id="PF13416">
    <property type="entry name" value="SBP_bac_8"/>
    <property type="match status" value="1"/>
</dbReference>
<name>A0A1N6EXI4_9LACT</name>
<dbReference type="Proteomes" id="UP000184758">
    <property type="component" value="Unassembled WGS sequence"/>
</dbReference>
<reference evidence="2" key="1">
    <citation type="submission" date="2016-11" db="EMBL/GenBank/DDBJ databases">
        <authorList>
            <person name="Varghese N."/>
            <person name="Submissions S."/>
        </authorList>
    </citation>
    <scope>NUCLEOTIDE SEQUENCE [LARGE SCALE GENOMIC DNA]</scope>
    <source>
        <strain evidence="2">313</strain>
    </source>
</reference>
<organism evidence="1 2">
    <name type="scientific">Carnobacterium alterfunditum</name>
    <dbReference type="NCBI Taxonomy" id="28230"/>
    <lineage>
        <taxon>Bacteria</taxon>
        <taxon>Bacillati</taxon>
        <taxon>Bacillota</taxon>
        <taxon>Bacilli</taxon>
        <taxon>Lactobacillales</taxon>
        <taxon>Carnobacteriaceae</taxon>
        <taxon>Carnobacterium</taxon>
    </lineage>
</organism>
<keyword evidence="2" id="KW-1185">Reference proteome</keyword>
<dbReference type="SUPFAM" id="SSF53850">
    <property type="entry name" value="Periplasmic binding protein-like II"/>
    <property type="match status" value="1"/>
</dbReference>
<dbReference type="STRING" id="28230.SAMN05878443_0267"/>
<dbReference type="OrthoDB" id="55273at2"/>
<dbReference type="AlphaFoldDB" id="A0A1N6EXI4"/>
<dbReference type="InterPro" id="IPR006059">
    <property type="entry name" value="SBP"/>
</dbReference>
<evidence type="ECO:0000313" key="2">
    <source>
        <dbReference type="Proteomes" id="UP000184758"/>
    </source>
</evidence>
<dbReference type="RefSeq" id="WP_034546782.1">
    <property type="nucleotide sequence ID" value="NZ_FSRN01000001.1"/>
</dbReference>
<dbReference type="PROSITE" id="PS51257">
    <property type="entry name" value="PROKAR_LIPOPROTEIN"/>
    <property type="match status" value="1"/>
</dbReference>
<protein>
    <submittedName>
        <fullName evidence="1">ABC-type glycerol-3-phosphate transport system, substrate-binding protein</fullName>
    </submittedName>
</protein>
<dbReference type="InterPro" id="IPR050490">
    <property type="entry name" value="Bact_solute-bd_prot1"/>
</dbReference>
<dbReference type="PANTHER" id="PTHR43649:SF12">
    <property type="entry name" value="DIACETYLCHITOBIOSE BINDING PROTEIN DASA"/>
    <property type="match status" value="1"/>
</dbReference>
<gene>
    <name evidence="1" type="ORF">SAMN05878443_0267</name>
</gene>
<dbReference type="Gene3D" id="3.40.190.10">
    <property type="entry name" value="Periplasmic binding protein-like II"/>
    <property type="match status" value="1"/>
</dbReference>